<dbReference type="AlphaFoldDB" id="A0A6I6JZW6"/>
<feature type="region of interest" description="Disordered" evidence="1">
    <location>
        <begin position="63"/>
        <end position="94"/>
    </location>
</feature>
<protein>
    <recommendedName>
        <fullName evidence="5">Energy transducer TonB</fullName>
    </recommendedName>
</protein>
<sequence>MSKLGKFYKRNIYGVMGTLVFHILLVLTFLLAEVDMKGNVKEEEIIIEFPEIIPEPEEIIEEPEVEQQDDTPNDPSSQSTETQSQRTNRASNRLSATEEFFDEDYLKEVEAARQLAADVNNQLSKERVKLEDIEMPVETTEGMNPDSIKNVVYTGESNIVYYLENRYHLSLPIPVYLTQGGGKIVVDIEVDRNGRVVKASARKNRNIRNEQIYTYAEVAASRTIFNTDYNSPDIQSGTIHYTFIAQ</sequence>
<keyword evidence="4" id="KW-1185">Reference proteome</keyword>
<keyword evidence="2" id="KW-0812">Transmembrane</keyword>
<feature type="compositionally biased region" description="Low complexity" evidence="1">
    <location>
        <begin position="76"/>
        <end position="87"/>
    </location>
</feature>
<dbReference type="EMBL" id="CP046401">
    <property type="protein sequence ID" value="QGY46730.1"/>
    <property type="molecule type" value="Genomic_DNA"/>
</dbReference>
<accession>A0A6I6JZW6</accession>
<keyword evidence="2" id="KW-0472">Membrane</keyword>
<gene>
    <name evidence="3" type="ORF">GM418_24660</name>
</gene>
<feature type="compositionally biased region" description="Acidic residues" evidence="1">
    <location>
        <begin position="63"/>
        <end position="72"/>
    </location>
</feature>
<dbReference type="Proteomes" id="UP000428260">
    <property type="component" value="Chromosome"/>
</dbReference>
<evidence type="ECO:0000313" key="3">
    <source>
        <dbReference type="EMBL" id="QGY46730.1"/>
    </source>
</evidence>
<keyword evidence="2" id="KW-1133">Transmembrane helix</keyword>
<evidence type="ECO:0000256" key="2">
    <source>
        <dbReference type="SAM" id="Phobius"/>
    </source>
</evidence>
<dbReference type="KEGG" id="mcos:GM418_24660"/>
<feature type="transmembrane region" description="Helical" evidence="2">
    <location>
        <begin position="12"/>
        <end position="32"/>
    </location>
</feature>
<reference evidence="3 4" key="1">
    <citation type="submission" date="2019-11" db="EMBL/GenBank/DDBJ databases">
        <authorList>
            <person name="Zheng R.K."/>
            <person name="Sun C.M."/>
        </authorList>
    </citation>
    <scope>NUCLEOTIDE SEQUENCE [LARGE SCALE GENOMIC DNA]</scope>
    <source>
        <strain evidence="3 4">WC007</strain>
    </source>
</reference>
<evidence type="ECO:0008006" key="5">
    <source>
        <dbReference type="Google" id="ProtNLM"/>
    </source>
</evidence>
<proteinExistence type="predicted"/>
<evidence type="ECO:0000313" key="4">
    <source>
        <dbReference type="Proteomes" id="UP000428260"/>
    </source>
</evidence>
<organism evidence="3 4">
    <name type="scientific">Maribellus comscasis</name>
    <dbReference type="NCBI Taxonomy" id="2681766"/>
    <lineage>
        <taxon>Bacteria</taxon>
        <taxon>Pseudomonadati</taxon>
        <taxon>Bacteroidota</taxon>
        <taxon>Bacteroidia</taxon>
        <taxon>Marinilabiliales</taxon>
        <taxon>Prolixibacteraceae</taxon>
        <taxon>Maribellus</taxon>
    </lineage>
</organism>
<evidence type="ECO:0000256" key="1">
    <source>
        <dbReference type="SAM" id="MobiDB-lite"/>
    </source>
</evidence>
<name>A0A6I6JZW6_9BACT</name>
<dbReference type="RefSeq" id="WP_158869912.1">
    <property type="nucleotide sequence ID" value="NZ_CP046401.1"/>
</dbReference>